<feature type="transmembrane region" description="Helical" evidence="7">
    <location>
        <begin position="119"/>
        <end position="141"/>
    </location>
</feature>
<keyword evidence="4 7" id="KW-0812">Transmembrane</keyword>
<feature type="transmembrane region" description="Helical" evidence="7">
    <location>
        <begin position="45"/>
        <end position="64"/>
    </location>
</feature>
<dbReference type="EMBL" id="MTYJ01000107">
    <property type="protein sequence ID" value="OQV14252.1"/>
    <property type="molecule type" value="Genomic_DNA"/>
</dbReference>
<feature type="transmembrane region" description="Helical" evidence="7">
    <location>
        <begin position="351"/>
        <end position="372"/>
    </location>
</feature>
<dbReference type="Pfam" id="PF00375">
    <property type="entry name" value="SDF"/>
    <property type="match status" value="1"/>
</dbReference>
<accession>A0A1W0WGE1</accession>
<comment type="subcellular location">
    <subcellularLocation>
        <location evidence="1 7">Membrane</location>
        <topology evidence="1 7">Multi-pass membrane protein</topology>
    </subcellularLocation>
</comment>
<dbReference type="SUPFAM" id="SSF118215">
    <property type="entry name" value="Proton glutamate symport protein"/>
    <property type="match status" value="1"/>
</dbReference>
<feature type="transmembrane region" description="Helical" evidence="7">
    <location>
        <begin position="314"/>
        <end position="339"/>
    </location>
</feature>
<dbReference type="GO" id="GO:0005886">
    <property type="term" value="C:plasma membrane"/>
    <property type="evidence" value="ECO:0007669"/>
    <property type="project" value="TreeGrafter"/>
</dbReference>
<dbReference type="OrthoDB" id="5877963at2759"/>
<comment type="similarity">
    <text evidence="2 7">Belongs to the dicarboxylate/amino acid:cation symporter (DAACS) (TC 2.A.23) family.</text>
</comment>
<feature type="transmembrane region" description="Helical" evidence="7">
    <location>
        <begin position="84"/>
        <end position="107"/>
    </location>
</feature>
<evidence type="ECO:0000313" key="8">
    <source>
        <dbReference type="EMBL" id="OQV14252.1"/>
    </source>
</evidence>
<organism evidence="8 9">
    <name type="scientific">Hypsibius exemplaris</name>
    <name type="common">Freshwater tardigrade</name>
    <dbReference type="NCBI Taxonomy" id="2072580"/>
    <lineage>
        <taxon>Eukaryota</taxon>
        <taxon>Metazoa</taxon>
        <taxon>Ecdysozoa</taxon>
        <taxon>Tardigrada</taxon>
        <taxon>Eutardigrada</taxon>
        <taxon>Parachela</taxon>
        <taxon>Hypsibioidea</taxon>
        <taxon>Hypsibiidae</taxon>
        <taxon>Hypsibius</taxon>
    </lineage>
</organism>
<evidence type="ECO:0000256" key="6">
    <source>
        <dbReference type="ARBA" id="ARBA00023136"/>
    </source>
</evidence>
<evidence type="ECO:0000256" key="4">
    <source>
        <dbReference type="ARBA" id="ARBA00022692"/>
    </source>
</evidence>
<evidence type="ECO:0000256" key="2">
    <source>
        <dbReference type="ARBA" id="ARBA00006148"/>
    </source>
</evidence>
<dbReference type="Proteomes" id="UP000192578">
    <property type="component" value="Unassembled WGS sequence"/>
</dbReference>
<evidence type="ECO:0000313" key="9">
    <source>
        <dbReference type="Proteomes" id="UP000192578"/>
    </source>
</evidence>
<keyword evidence="9" id="KW-1185">Reference proteome</keyword>
<keyword evidence="7" id="KW-0769">Symport</keyword>
<proteinExistence type="inferred from homology"/>
<protein>
    <recommendedName>
        <fullName evidence="7">Amino acid transporter</fullName>
    </recommendedName>
</protein>
<evidence type="ECO:0000256" key="1">
    <source>
        <dbReference type="ARBA" id="ARBA00004141"/>
    </source>
</evidence>
<feature type="transmembrane region" description="Helical" evidence="7">
    <location>
        <begin position="282"/>
        <end position="302"/>
    </location>
</feature>
<feature type="transmembrane region" description="Helical" evidence="7">
    <location>
        <begin position="240"/>
        <end position="261"/>
    </location>
</feature>
<dbReference type="Gene3D" id="1.10.3860.10">
    <property type="entry name" value="Sodium:dicarboxylate symporter"/>
    <property type="match status" value="1"/>
</dbReference>
<dbReference type="InterPro" id="IPR050746">
    <property type="entry name" value="DAACS"/>
</dbReference>
<evidence type="ECO:0000256" key="3">
    <source>
        <dbReference type="ARBA" id="ARBA00022448"/>
    </source>
</evidence>
<reference evidence="9" key="1">
    <citation type="submission" date="2017-01" db="EMBL/GenBank/DDBJ databases">
        <title>Comparative genomics of anhydrobiosis in the tardigrade Hypsibius dujardini.</title>
        <authorList>
            <person name="Yoshida Y."/>
            <person name="Koutsovoulos G."/>
            <person name="Laetsch D."/>
            <person name="Stevens L."/>
            <person name="Kumar S."/>
            <person name="Horikawa D."/>
            <person name="Ishino K."/>
            <person name="Komine S."/>
            <person name="Tomita M."/>
            <person name="Blaxter M."/>
            <person name="Arakawa K."/>
        </authorList>
    </citation>
    <scope>NUCLEOTIDE SEQUENCE [LARGE SCALE GENOMIC DNA]</scope>
    <source>
        <strain evidence="9">Z151</strain>
    </source>
</reference>
<dbReference type="PANTHER" id="PTHR11958:SF63">
    <property type="entry name" value="AMINO ACID TRANSPORTER"/>
    <property type="match status" value="1"/>
</dbReference>
<dbReference type="GO" id="GO:0015501">
    <property type="term" value="F:glutamate:sodium symporter activity"/>
    <property type="evidence" value="ECO:0007669"/>
    <property type="project" value="TreeGrafter"/>
</dbReference>
<dbReference type="InterPro" id="IPR001991">
    <property type="entry name" value="Na-dicarboxylate_symporter"/>
</dbReference>
<dbReference type="AlphaFoldDB" id="A0A1W0WGE1"/>
<sequence>MQRVPTASRIPVVVPTGSRPRVIVEEAGRSQFPDNTPMKFLKRHLHLVLLVVCIALGFIFGLSLRPLHPTQQTIKYILFPGELLLRMLGLIVQPLMITGIIVGLSACQIENALKLTLRTLVYFLITSFLASAMGCVLMVAINPGSHASRMLRSSRNFTLPESSSADLVLDFFRNLFPVTFSSVFAGREGGLDDAAVQSWAAKMDAVLTAENISAPHKCCTLDHFASDHIQEVVYFHDSNFIGLIVFFTAFGLCLPHFNELGLILAKLASIVFNTLTRMLQPVMWYAPLGIFFLIFGGILNTSQLGIPVNFAASGFYLLTILTAYVAHDFIVLPGLFLLFTKQNPYPYIARTLAGILTAFGTASGAATLPFLIKLAETKLEIDTRISRYFLPLATILNLDGTAMYQATAAIFVAQTYGLSLGVQELFSICCTATVTSLCMKVVPHARLTSLAIVLNAGKIPHENVLILGCLEWILGRFRTTMNITSDLFGLGIMQCLSTKNLEHDRYVDLHADIDAVSQTSGYDLLAAQQGLDEQSNFRKQSFEDSLDLQLGVDPVLKYLLEKRPAKNARTRTASC</sequence>
<name>A0A1W0WGE1_HYPEX</name>
<dbReference type="InterPro" id="IPR036458">
    <property type="entry name" value="Na:dicarbo_symporter_sf"/>
</dbReference>
<keyword evidence="6 7" id="KW-0472">Membrane</keyword>
<gene>
    <name evidence="8" type="ORF">BV898_11489</name>
</gene>
<dbReference type="PANTHER" id="PTHR11958">
    <property type="entry name" value="SODIUM/DICARBOXYLATE SYMPORTER-RELATED"/>
    <property type="match status" value="1"/>
</dbReference>
<evidence type="ECO:0000256" key="5">
    <source>
        <dbReference type="ARBA" id="ARBA00022989"/>
    </source>
</evidence>
<evidence type="ECO:0000256" key="7">
    <source>
        <dbReference type="RuleBase" id="RU361216"/>
    </source>
</evidence>
<dbReference type="GO" id="GO:0005313">
    <property type="term" value="F:L-glutamate transmembrane transporter activity"/>
    <property type="evidence" value="ECO:0007669"/>
    <property type="project" value="TreeGrafter"/>
</dbReference>
<comment type="caution">
    <text evidence="8">The sequence shown here is derived from an EMBL/GenBank/DDBJ whole genome shotgun (WGS) entry which is preliminary data.</text>
</comment>
<dbReference type="PRINTS" id="PR00173">
    <property type="entry name" value="EDTRNSPORT"/>
</dbReference>
<keyword evidence="5 7" id="KW-1133">Transmembrane helix</keyword>
<dbReference type="GO" id="GO:0015175">
    <property type="term" value="F:neutral L-amino acid transmembrane transporter activity"/>
    <property type="evidence" value="ECO:0007669"/>
    <property type="project" value="TreeGrafter"/>
</dbReference>
<keyword evidence="3 7" id="KW-0813">Transport</keyword>